<feature type="transmembrane region" description="Helical" evidence="6">
    <location>
        <begin position="21"/>
        <end position="42"/>
    </location>
</feature>
<feature type="transmembrane region" description="Helical" evidence="6">
    <location>
        <begin position="91"/>
        <end position="112"/>
    </location>
</feature>
<proteinExistence type="predicted"/>
<comment type="subcellular location">
    <subcellularLocation>
        <location evidence="1">Cell membrane</location>
        <topology evidence="1">Multi-pass membrane protein</topology>
    </subcellularLocation>
</comment>
<evidence type="ECO:0000313" key="7">
    <source>
        <dbReference type="EMBL" id="WCT74635.1"/>
    </source>
</evidence>
<dbReference type="EMBL" id="CP117411">
    <property type="protein sequence ID" value="WCT74635.1"/>
    <property type="molecule type" value="Genomic_DNA"/>
</dbReference>
<dbReference type="PANTHER" id="PTHR33545:SF5">
    <property type="entry name" value="UPF0750 MEMBRANE PROTEIN YITT"/>
    <property type="match status" value="1"/>
</dbReference>
<evidence type="ECO:0000313" key="8">
    <source>
        <dbReference type="Proteomes" id="UP001220395"/>
    </source>
</evidence>
<organism evidence="7 8">
    <name type="scientific">Sphingomonas naphthae</name>
    <dbReference type="NCBI Taxonomy" id="1813468"/>
    <lineage>
        <taxon>Bacteria</taxon>
        <taxon>Pseudomonadati</taxon>
        <taxon>Pseudomonadota</taxon>
        <taxon>Alphaproteobacteria</taxon>
        <taxon>Sphingomonadales</taxon>
        <taxon>Sphingomonadaceae</taxon>
        <taxon>Sphingomonas</taxon>
    </lineage>
</organism>
<evidence type="ECO:0000256" key="5">
    <source>
        <dbReference type="ARBA" id="ARBA00023136"/>
    </source>
</evidence>
<evidence type="ECO:0000256" key="1">
    <source>
        <dbReference type="ARBA" id="ARBA00004651"/>
    </source>
</evidence>
<keyword evidence="2" id="KW-1003">Cell membrane</keyword>
<keyword evidence="4 6" id="KW-1133">Transmembrane helix</keyword>
<name>A0ABY7TQJ1_9SPHN</name>
<accession>A0ABY7TQJ1</accession>
<keyword evidence="3 6" id="KW-0812">Transmembrane</keyword>
<feature type="transmembrane region" description="Helical" evidence="6">
    <location>
        <begin position="118"/>
        <end position="151"/>
    </location>
</feature>
<evidence type="ECO:0000256" key="4">
    <source>
        <dbReference type="ARBA" id="ARBA00022989"/>
    </source>
</evidence>
<dbReference type="InterPro" id="IPR051461">
    <property type="entry name" value="UPF0750_membrane"/>
</dbReference>
<keyword evidence="5 6" id="KW-0472">Membrane</keyword>
<dbReference type="Pfam" id="PF02588">
    <property type="entry name" value="YitT_membrane"/>
    <property type="match status" value="1"/>
</dbReference>
<sequence length="208" mass="21361">MTDPLATEPPIIRPHSAGEDVYAILMGVSFLVVGLVCLGQAGLVTGGTAGLALLLSYVLPIPMAVTFMALNVPFLWLAWRTLGTAFAVRTALVSAGVSGGAIAAPHLFHIGWIDPLFAAIFGGTLIGMGVLALARHGAGVGGLGVLALVLARSRGWNPGRTTLIGDCLILAAAIPVLPFVPFLLSLVSAAAISAMLIAWHKPGRYTGY</sequence>
<dbReference type="Proteomes" id="UP001220395">
    <property type="component" value="Chromosome"/>
</dbReference>
<protein>
    <submittedName>
        <fullName evidence="7">YitT family protein</fullName>
    </submittedName>
</protein>
<dbReference type="RefSeq" id="WP_273689832.1">
    <property type="nucleotide sequence ID" value="NZ_CP117411.1"/>
</dbReference>
<feature type="transmembrane region" description="Helical" evidence="6">
    <location>
        <begin position="163"/>
        <end position="196"/>
    </location>
</feature>
<reference evidence="7 8" key="1">
    <citation type="submission" date="2023-02" db="EMBL/GenBank/DDBJ databases">
        <title>Genome sequence of Sphingomonas naphthae.</title>
        <authorList>
            <person name="Kim S."/>
            <person name="Heo J."/>
            <person name="Kwon S.-W."/>
        </authorList>
    </citation>
    <scope>NUCLEOTIDE SEQUENCE [LARGE SCALE GENOMIC DNA]</scope>
    <source>
        <strain evidence="7 8">KACC 18716</strain>
    </source>
</reference>
<evidence type="ECO:0000256" key="6">
    <source>
        <dbReference type="SAM" id="Phobius"/>
    </source>
</evidence>
<evidence type="ECO:0000256" key="3">
    <source>
        <dbReference type="ARBA" id="ARBA00022692"/>
    </source>
</evidence>
<keyword evidence="8" id="KW-1185">Reference proteome</keyword>
<dbReference type="PANTHER" id="PTHR33545">
    <property type="entry name" value="UPF0750 MEMBRANE PROTEIN YITT-RELATED"/>
    <property type="match status" value="1"/>
</dbReference>
<dbReference type="InterPro" id="IPR003740">
    <property type="entry name" value="YitT"/>
</dbReference>
<evidence type="ECO:0000256" key="2">
    <source>
        <dbReference type="ARBA" id="ARBA00022475"/>
    </source>
</evidence>
<feature type="transmembrane region" description="Helical" evidence="6">
    <location>
        <begin position="54"/>
        <end position="79"/>
    </location>
</feature>
<gene>
    <name evidence="7" type="ORF">PQ455_05230</name>
</gene>